<comment type="caution">
    <text evidence="10">The sequence shown here is derived from an EMBL/GenBank/DDBJ whole genome shotgun (WGS) entry which is preliminary data.</text>
</comment>
<keyword evidence="7" id="KW-0408">Iron</keyword>
<accession>A0AAD5V722</accession>
<dbReference type="PANTHER" id="PTHR31356">
    <property type="entry name" value="THYLAKOID LUMENAL 29 KDA PROTEIN, CHLOROPLASTIC-RELATED"/>
    <property type="match status" value="1"/>
</dbReference>
<evidence type="ECO:0000256" key="5">
    <source>
        <dbReference type="ARBA" id="ARBA00022723"/>
    </source>
</evidence>
<evidence type="ECO:0000256" key="8">
    <source>
        <dbReference type="RuleBase" id="RU363051"/>
    </source>
</evidence>
<dbReference type="SUPFAM" id="SSF48113">
    <property type="entry name" value="Heme-dependent peroxidases"/>
    <property type="match status" value="1"/>
</dbReference>
<protein>
    <recommendedName>
        <fullName evidence="8">Peroxidase</fullName>
        <ecNumber evidence="8">1.11.1.-</ecNumber>
    </recommendedName>
</protein>
<dbReference type="AlphaFoldDB" id="A0AAD5V722"/>
<evidence type="ECO:0000256" key="2">
    <source>
        <dbReference type="ARBA" id="ARBA00005997"/>
    </source>
</evidence>
<keyword evidence="11" id="KW-1185">Reference proteome</keyword>
<evidence type="ECO:0000259" key="9">
    <source>
        <dbReference type="PROSITE" id="PS50873"/>
    </source>
</evidence>
<keyword evidence="3 8" id="KW-0575">Peroxidase</keyword>
<dbReference type="InterPro" id="IPR044831">
    <property type="entry name" value="Ccp1-like"/>
</dbReference>
<gene>
    <name evidence="10" type="ORF">NLI96_g4161</name>
</gene>
<evidence type="ECO:0000313" key="11">
    <source>
        <dbReference type="Proteomes" id="UP001212997"/>
    </source>
</evidence>
<dbReference type="PRINTS" id="PR00458">
    <property type="entry name" value="PEROXIDASE"/>
</dbReference>
<keyword evidence="5" id="KW-0479">Metal-binding</keyword>
<dbReference type="InterPro" id="IPR002016">
    <property type="entry name" value="Haem_peroxidase"/>
</dbReference>
<evidence type="ECO:0000256" key="7">
    <source>
        <dbReference type="ARBA" id="ARBA00023004"/>
    </source>
</evidence>
<comment type="function">
    <text evidence="1">Destroys radicals which are normally produced within the cells and which are toxic to biological systems.</text>
</comment>
<dbReference type="Pfam" id="PF00141">
    <property type="entry name" value="peroxidase"/>
    <property type="match status" value="1"/>
</dbReference>
<dbReference type="PROSITE" id="PS50873">
    <property type="entry name" value="PEROXIDASE_4"/>
    <property type="match status" value="1"/>
</dbReference>
<evidence type="ECO:0000256" key="6">
    <source>
        <dbReference type="ARBA" id="ARBA00023002"/>
    </source>
</evidence>
<dbReference type="Proteomes" id="UP001212997">
    <property type="component" value="Unassembled WGS sequence"/>
</dbReference>
<dbReference type="Gene3D" id="1.10.420.10">
    <property type="entry name" value="Peroxidase, domain 2"/>
    <property type="match status" value="1"/>
</dbReference>
<name>A0AAD5V722_9APHY</name>
<evidence type="ECO:0000256" key="3">
    <source>
        <dbReference type="ARBA" id="ARBA00022559"/>
    </source>
</evidence>
<dbReference type="InterPro" id="IPR002207">
    <property type="entry name" value="Peroxidase_I"/>
</dbReference>
<organism evidence="10 11">
    <name type="scientific">Meripilus lineatus</name>
    <dbReference type="NCBI Taxonomy" id="2056292"/>
    <lineage>
        <taxon>Eukaryota</taxon>
        <taxon>Fungi</taxon>
        <taxon>Dikarya</taxon>
        <taxon>Basidiomycota</taxon>
        <taxon>Agaricomycotina</taxon>
        <taxon>Agaricomycetes</taxon>
        <taxon>Polyporales</taxon>
        <taxon>Meripilaceae</taxon>
        <taxon>Meripilus</taxon>
    </lineage>
</organism>
<dbReference type="EMBL" id="JANAWD010000117">
    <property type="protein sequence ID" value="KAJ3486550.1"/>
    <property type="molecule type" value="Genomic_DNA"/>
</dbReference>
<comment type="similarity">
    <text evidence="2">Belongs to the peroxidase family. Cytochrome c peroxidase subfamily.</text>
</comment>
<dbReference type="InterPro" id="IPR010255">
    <property type="entry name" value="Haem_peroxidase_sf"/>
</dbReference>
<proteinExistence type="inferred from homology"/>
<evidence type="ECO:0000313" key="10">
    <source>
        <dbReference type="EMBL" id="KAJ3486550.1"/>
    </source>
</evidence>
<feature type="chain" id="PRO_5041784057" description="Peroxidase" evidence="8">
    <location>
        <begin position="24"/>
        <end position="531"/>
    </location>
</feature>
<dbReference type="PRINTS" id="PR00459">
    <property type="entry name" value="ASPEROXIDASE"/>
</dbReference>
<dbReference type="PANTHER" id="PTHR31356:SF53">
    <property type="entry name" value="HEME PEROXIDASE"/>
    <property type="match status" value="1"/>
</dbReference>
<keyword evidence="8" id="KW-0732">Signal</keyword>
<evidence type="ECO:0000256" key="1">
    <source>
        <dbReference type="ARBA" id="ARBA00003917"/>
    </source>
</evidence>
<dbReference type="GO" id="GO:0004601">
    <property type="term" value="F:peroxidase activity"/>
    <property type="evidence" value="ECO:0007669"/>
    <property type="project" value="UniProtKB-KW"/>
</dbReference>
<evidence type="ECO:0000256" key="4">
    <source>
        <dbReference type="ARBA" id="ARBA00022617"/>
    </source>
</evidence>
<sequence length="531" mass="59413">MTLLCPSWRTFLSLLVLPSIVLAYKWPNPQLDELESQRYDRMGYNARALSEGVIPCDQFLLGETVGRANAADWLRTAYHDMATHNVTSGTGGLDGSIRFEQDQPANVGNGFALTVLLLRGEANRYISLSDILALGAITAVEQCGGPKVNFRGGRVDATKADAPGVPEPQQDLKTHTEIFARQGFTQAEMIGLVACGHTFGGVQHQLFPNIVTNDTRGVNNTSGNVHFDSTFITFDNNIATEYLDGTTHNPLVVGPDETNSDKRIFSSDGNRTMNSFRNQRVFFKTCADLFARMVDTVPRGVQLTQVIEPMPVKPQGVHLVYMNDGRIRMHGDVRLWNTHEDPERSAEVCWLDRLGHECDGCCWQLGHTSDQVSTFVADRKETTSVWYSFNQTTRYPILDANSSVSKFWFEIDEGHGKRVEDQEGHRYALQDVVMLADSSCREDLNLTLGIAVRKGIKPTRLYLEAESIIDDLPVVRTINVPMTTPTSRNGLYNVYTFSDSTLFREWNIVLEVGNKKYATTNLQRHEFPDCA</sequence>
<dbReference type="GO" id="GO:0046872">
    <property type="term" value="F:metal ion binding"/>
    <property type="evidence" value="ECO:0007669"/>
    <property type="project" value="UniProtKB-UniRule"/>
</dbReference>
<dbReference type="Gene3D" id="1.10.520.10">
    <property type="match status" value="1"/>
</dbReference>
<dbReference type="GO" id="GO:0020037">
    <property type="term" value="F:heme binding"/>
    <property type="evidence" value="ECO:0007669"/>
    <property type="project" value="UniProtKB-UniRule"/>
</dbReference>
<dbReference type="GO" id="GO:0000302">
    <property type="term" value="P:response to reactive oxygen species"/>
    <property type="evidence" value="ECO:0007669"/>
    <property type="project" value="TreeGrafter"/>
</dbReference>
<feature type="signal peptide" evidence="8">
    <location>
        <begin position="1"/>
        <end position="23"/>
    </location>
</feature>
<dbReference type="GO" id="GO:0042744">
    <property type="term" value="P:hydrogen peroxide catabolic process"/>
    <property type="evidence" value="ECO:0007669"/>
    <property type="project" value="TreeGrafter"/>
</dbReference>
<reference evidence="10" key="1">
    <citation type="submission" date="2022-07" db="EMBL/GenBank/DDBJ databases">
        <title>Genome Sequence of Physisporinus lineatus.</title>
        <authorList>
            <person name="Buettner E."/>
        </authorList>
    </citation>
    <scope>NUCLEOTIDE SEQUENCE</scope>
    <source>
        <strain evidence="10">VT162</strain>
    </source>
</reference>
<feature type="domain" description="Plant heme peroxidase family profile" evidence="9">
    <location>
        <begin position="53"/>
        <end position="328"/>
    </location>
</feature>
<dbReference type="GO" id="GO:0034599">
    <property type="term" value="P:cellular response to oxidative stress"/>
    <property type="evidence" value="ECO:0007669"/>
    <property type="project" value="InterPro"/>
</dbReference>
<keyword evidence="4" id="KW-0349">Heme</keyword>
<keyword evidence="6 8" id="KW-0560">Oxidoreductase</keyword>
<dbReference type="EC" id="1.11.1.-" evidence="8"/>